<dbReference type="Proteomes" id="UP000002640">
    <property type="component" value="Unassembled WGS sequence"/>
</dbReference>
<dbReference type="AlphaFoldDB" id="G4ZC58"/>
<proteinExistence type="predicted"/>
<organism evidence="1 2">
    <name type="scientific">Phytophthora sojae (strain P6497)</name>
    <name type="common">Soybean stem and root rot agent</name>
    <name type="synonym">Phytophthora megasperma f. sp. glycines</name>
    <dbReference type="NCBI Taxonomy" id="1094619"/>
    <lineage>
        <taxon>Eukaryota</taxon>
        <taxon>Sar</taxon>
        <taxon>Stramenopiles</taxon>
        <taxon>Oomycota</taxon>
        <taxon>Peronosporomycetes</taxon>
        <taxon>Peronosporales</taxon>
        <taxon>Peronosporaceae</taxon>
        <taxon>Phytophthora</taxon>
    </lineage>
</organism>
<name>G4ZC58_PHYSP</name>
<evidence type="ECO:0000313" key="1">
    <source>
        <dbReference type="EMBL" id="EGZ21339.1"/>
    </source>
</evidence>
<dbReference type="RefSeq" id="XP_009524056.1">
    <property type="nucleotide sequence ID" value="XM_009525761.1"/>
</dbReference>
<keyword evidence="2" id="KW-1185">Reference proteome</keyword>
<gene>
    <name evidence="1" type="ORF">PHYSODRAFT_496326</name>
</gene>
<sequence>IRDKGGNSYRITHMTKAKRERVGQLPESIKYSEVSDSFVQMMSINRQAPFSMKYKIRPIFPEQAKALYLAIITVRSVLRLG</sequence>
<feature type="non-terminal residue" evidence="1">
    <location>
        <position position="1"/>
    </location>
</feature>
<evidence type="ECO:0000313" key="2">
    <source>
        <dbReference type="Proteomes" id="UP000002640"/>
    </source>
</evidence>
<dbReference type="InParanoid" id="G4ZC58"/>
<protein>
    <submittedName>
        <fullName evidence="1">Uncharacterized protein</fullName>
    </submittedName>
</protein>
<reference evidence="1 2" key="1">
    <citation type="journal article" date="2006" name="Science">
        <title>Phytophthora genome sequences uncover evolutionary origins and mechanisms of pathogenesis.</title>
        <authorList>
            <person name="Tyler B.M."/>
            <person name="Tripathy S."/>
            <person name="Zhang X."/>
            <person name="Dehal P."/>
            <person name="Jiang R.H."/>
            <person name="Aerts A."/>
            <person name="Arredondo F.D."/>
            <person name="Baxter L."/>
            <person name="Bensasson D."/>
            <person name="Beynon J.L."/>
            <person name="Chapman J."/>
            <person name="Damasceno C.M."/>
            <person name="Dorrance A.E."/>
            <person name="Dou D."/>
            <person name="Dickerman A.W."/>
            <person name="Dubchak I.L."/>
            <person name="Garbelotto M."/>
            <person name="Gijzen M."/>
            <person name="Gordon S.G."/>
            <person name="Govers F."/>
            <person name="Grunwald N.J."/>
            <person name="Huang W."/>
            <person name="Ivors K.L."/>
            <person name="Jones R.W."/>
            <person name="Kamoun S."/>
            <person name="Krampis K."/>
            <person name="Lamour K.H."/>
            <person name="Lee M.K."/>
            <person name="McDonald W.H."/>
            <person name="Medina M."/>
            <person name="Meijer H.J."/>
            <person name="Nordberg E.K."/>
            <person name="Maclean D.J."/>
            <person name="Ospina-Giraldo M.D."/>
            <person name="Morris P.F."/>
            <person name="Phuntumart V."/>
            <person name="Putnam N.H."/>
            <person name="Rash S."/>
            <person name="Rose J.K."/>
            <person name="Sakihama Y."/>
            <person name="Salamov A.A."/>
            <person name="Savidor A."/>
            <person name="Scheuring C.F."/>
            <person name="Smith B.M."/>
            <person name="Sobral B.W."/>
            <person name="Terry A."/>
            <person name="Torto-Alalibo T.A."/>
            <person name="Win J."/>
            <person name="Xu Z."/>
            <person name="Zhang H."/>
            <person name="Grigoriev I.V."/>
            <person name="Rokhsar D.S."/>
            <person name="Boore J.L."/>
        </authorList>
    </citation>
    <scope>NUCLEOTIDE SEQUENCE [LARGE SCALE GENOMIC DNA]</scope>
    <source>
        <strain evidence="1 2">P6497</strain>
    </source>
</reference>
<dbReference type="KEGG" id="psoj:PHYSODRAFT_496326"/>
<dbReference type="EMBL" id="JH159153">
    <property type="protein sequence ID" value="EGZ21339.1"/>
    <property type="molecule type" value="Genomic_DNA"/>
</dbReference>
<dbReference type="GeneID" id="20657294"/>
<accession>G4ZC58</accession>